<reference evidence="5" key="1">
    <citation type="submission" date="2021-02" db="EMBL/GenBank/DDBJ databases">
        <authorList>
            <person name="Nowell W R."/>
        </authorList>
    </citation>
    <scope>NUCLEOTIDE SEQUENCE</scope>
</reference>
<feature type="coiled-coil region" evidence="1">
    <location>
        <begin position="112"/>
        <end position="172"/>
    </location>
</feature>
<evidence type="ECO:0000313" key="3">
    <source>
        <dbReference type="EMBL" id="CAF0841171.1"/>
    </source>
</evidence>
<keyword evidence="6" id="KW-1185">Reference proteome</keyword>
<dbReference type="Proteomes" id="UP000663870">
    <property type="component" value="Unassembled WGS sequence"/>
</dbReference>
<keyword evidence="1" id="KW-0175">Coiled coil</keyword>
<dbReference type="Proteomes" id="UP000663874">
    <property type="component" value="Unassembled WGS sequence"/>
</dbReference>
<dbReference type="AlphaFoldDB" id="A0A819M788"/>
<dbReference type="EMBL" id="CAJNOH010000107">
    <property type="protein sequence ID" value="CAF0874248.1"/>
    <property type="molecule type" value="Genomic_DNA"/>
</dbReference>
<dbReference type="EMBL" id="CAJOBE010005500">
    <property type="protein sequence ID" value="CAF3975310.1"/>
    <property type="molecule type" value="Genomic_DNA"/>
</dbReference>
<evidence type="ECO:0000313" key="4">
    <source>
        <dbReference type="EMBL" id="CAF0874248.1"/>
    </source>
</evidence>
<evidence type="ECO:0000256" key="1">
    <source>
        <dbReference type="SAM" id="Coils"/>
    </source>
</evidence>
<accession>A0A819M788</accession>
<dbReference type="EMBL" id="CAJNOU010000040">
    <property type="protein sequence ID" value="CAF0827331.1"/>
    <property type="molecule type" value="Genomic_DNA"/>
</dbReference>
<proteinExistence type="predicted"/>
<protein>
    <submittedName>
        <fullName evidence="5">Uncharacterized protein</fullName>
    </submittedName>
</protein>
<gene>
    <name evidence="5" type="ORF">FNK824_LOCUS24560</name>
    <name evidence="3" type="ORF">JXQ802_LOCUS6193</name>
    <name evidence="4" type="ORF">PYM288_LOCUS8209</name>
    <name evidence="2" type="ORF">SEV965_LOCUS1932</name>
</gene>
<evidence type="ECO:0000313" key="5">
    <source>
        <dbReference type="EMBL" id="CAF3975310.1"/>
    </source>
</evidence>
<evidence type="ECO:0000313" key="7">
    <source>
        <dbReference type="Proteomes" id="UP000663874"/>
    </source>
</evidence>
<dbReference type="Proteomes" id="UP000663889">
    <property type="component" value="Unassembled WGS sequence"/>
</dbReference>
<organism evidence="5 7">
    <name type="scientific">Rotaria sordida</name>
    <dbReference type="NCBI Taxonomy" id="392033"/>
    <lineage>
        <taxon>Eukaryota</taxon>
        <taxon>Metazoa</taxon>
        <taxon>Spiralia</taxon>
        <taxon>Gnathifera</taxon>
        <taxon>Rotifera</taxon>
        <taxon>Eurotatoria</taxon>
        <taxon>Bdelloidea</taxon>
        <taxon>Philodinida</taxon>
        <taxon>Philodinidae</taxon>
        <taxon>Rotaria</taxon>
    </lineage>
</organism>
<dbReference type="Proteomes" id="UP000663854">
    <property type="component" value="Unassembled WGS sequence"/>
</dbReference>
<comment type="caution">
    <text evidence="5">The sequence shown here is derived from an EMBL/GenBank/DDBJ whole genome shotgun (WGS) entry which is preliminary data.</text>
</comment>
<name>A0A819M788_9BILA</name>
<dbReference type="EMBL" id="CAJNOL010000096">
    <property type="protein sequence ID" value="CAF0841171.1"/>
    <property type="molecule type" value="Genomic_DNA"/>
</dbReference>
<evidence type="ECO:0000313" key="2">
    <source>
        <dbReference type="EMBL" id="CAF0827331.1"/>
    </source>
</evidence>
<evidence type="ECO:0000313" key="6">
    <source>
        <dbReference type="Proteomes" id="UP000663870"/>
    </source>
</evidence>
<sequence>MIHLGKLKTTLGEIYESQSSTSGKKKSFSSLFKELLEYLTIELSTTTNSIHDIQIQTVYDQVKLDLDKWKQKWFPSTLGQTNIDGLFMDLIEIIQFAFKTVSTVFQDVSITTNTLTKENKLLNLEIQKMNEESKKLNDYTKNIEQEVTNLRNNELKRQRKEKLQEKQILIRDLFNIPIQRLSQEIEKHNLNKNQINIYYKTTINSNKLSSKHPLLYQILDEVSKEFGVDVDQMLTCFKQKKQSNDTFHLQQVIKAFANGKKWTKNYDLNEFLRIQDMYPLDSEDSLLLQPIFKQMCRIINKDRK</sequence>